<organism evidence="1 2">
    <name type="scientific">Paramecium tetraurelia</name>
    <dbReference type="NCBI Taxonomy" id="5888"/>
    <lineage>
        <taxon>Eukaryota</taxon>
        <taxon>Sar</taxon>
        <taxon>Alveolata</taxon>
        <taxon>Ciliophora</taxon>
        <taxon>Intramacronucleata</taxon>
        <taxon>Oligohymenophorea</taxon>
        <taxon>Peniculida</taxon>
        <taxon>Parameciidae</taxon>
        <taxon>Paramecium</taxon>
    </lineage>
</organism>
<dbReference type="Proteomes" id="UP000000600">
    <property type="component" value="Unassembled WGS sequence"/>
</dbReference>
<evidence type="ECO:0000313" key="2">
    <source>
        <dbReference type="Proteomes" id="UP000000600"/>
    </source>
</evidence>
<dbReference type="Gene3D" id="1.10.510.10">
    <property type="entry name" value="Transferase(Phosphotransferase) domain 1"/>
    <property type="match status" value="1"/>
</dbReference>
<dbReference type="InParanoid" id="A0BJF1"/>
<dbReference type="GO" id="GO:0004674">
    <property type="term" value="F:protein serine/threonine kinase activity"/>
    <property type="evidence" value="ECO:0000318"/>
    <property type="project" value="GO_Central"/>
</dbReference>
<dbReference type="KEGG" id="ptm:GSPATT00029295001"/>
<dbReference type="InterPro" id="IPR011009">
    <property type="entry name" value="Kinase-like_dom_sf"/>
</dbReference>
<name>A0BJF1_PARTE</name>
<dbReference type="RefSeq" id="XP_001426066.1">
    <property type="nucleotide sequence ID" value="XM_001426029.1"/>
</dbReference>
<proteinExistence type="predicted"/>
<dbReference type="GO" id="GO:0006897">
    <property type="term" value="P:endocytosis"/>
    <property type="evidence" value="ECO:0000318"/>
    <property type="project" value="GO_Central"/>
</dbReference>
<dbReference type="GO" id="GO:0005737">
    <property type="term" value="C:cytoplasm"/>
    <property type="evidence" value="ECO:0000318"/>
    <property type="project" value="GO_Central"/>
</dbReference>
<dbReference type="EMBL" id="CT867998">
    <property type="protein sequence ID" value="CAK58668.1"/>
    <property type="molecule type" value="Genomic_DNA"/>
</dbReference>
<dbReference type="GO" id="GO:0005634">
    <property type="term" value="C:nucleus"/>
    <property type="evidence" value="ECO:0000318"/>
    <property type="project" value="GO_Central"/>
</dbReference>
<evidence type="ECO:0008006" key="3">
    <source>
        <dbReference type="Google" id="ProtNLM"/>
    </source>
</evidence>
<keyword evidence="2" id="KW-1185">Reference proteome</keyword>
<dbReference type="SUPFAM" id="SSF56112">
    <property type="entry name" value="Protein kinase-like (PK-like)"/>
    <property type="match status" value="1"/>
</dbReference>
<dbReference type="HOGENOM" id="CLU_1638634_0_0_1"/>
<dbReference type="GO" id="GO:0007165">
    <property type="term" value="P:signal transduction"/>
    <property type="evidence" value="ECO:0000318"/>
    <property type="project" value="GO_Central"/>
</dbReference>
<protein>
    <recommendedName>
        <fullName evidence="3">Protein kinase domain-containing protein</fullName>
    </recommendedName>
</protein>
<dbReference type="OrthoDB" id="296580at2759"/>
<sequence>MESPQKISNLFSYRYQTRKYYDSKILQPQLIQIIDFGLSQELYSNSKDAFIGSLNFASRQSHKGEQLGYKDDLESLLYVLVYLRNCKYFLQPQQLCLGSKNHLGDVGKQTSKSLAGSSHFILTPPPQLRISLYSFRRSRLTQAHQRTTSCQIMVISKACFWK</sequence>
<reference evidence="1 2" key="1">
    <citation type="journal article" date="2006" name="Nature">
        <title>Global trends of whole-genome duplications revealed by the ciliate Paramecium tetraurelia.</title>
        <authorList>
            <consortium name="Genoscope"/>
            <person name="Aury J.-M."/>
            <person name="Jaillon O."/>
            <person name="Duret L."/>
            <person name="Noel B."/>
            <person name="Jubin C."/>
            <person name="Porcel B.M."/>
            <person name="Segurens B."/>
            <person name="Daubin V."/>
            <person name="Anthouard V."/>
            <person name="Aiach N."/>
            <person name="Arnaiz O."/>
            <person name="Billaut A."/>
            <person name="Beisson J."/>
            <person name="Blanc I."/>
            <person name="Bouhouche K."/>
            <person name="Camara F."/>
            <person name="Duharcourt S."/>
            <person name="Guigo R."/>
            <person name="Gogendeau D."/>
            <person name="Katinka M."/>
            <person name="Keller A.-M."/>
            <person name="Kissmehl R."/>
            <person name="Klotz C."/>
            <person name="Koll F."/>
            <person name="Le Moue A."/>
            <person name="Lepere C."/>
            <person name="Malinsky S."/>
            <person name="Nowacki M."/>
            <person name="Nowak J.K."/>
            <person name="Plattner H."/>
            <person name="Poulain J."/>
            <person name="Ruiz F."/>
            <person name="Serrano V."/>
            <person name="Zagulski M."/>
            <person name="Dessen P."/>
            <person name="Betermier M."/>
            <person name="Weissenbach J."/>
            <person name="Scarpelli C."/>
            <person name="Schachter V."/>
            <person name="Sperling L."/>
            <person name="Meyer E."/>
            <person name="Cohen J."/>
            <person name="Wincker P."/>
        </authorList>
    </citation>
    <scope>NUCLEOTIDE SEQUENCE [LARGE SCALE GENOMIC DNA]</scope>
    <source>
        <strain evidence="1 2">Stock d4-2</strain>
    </source>
</reference>
<accession>A0BJF1</accession>
<dbReference type="GeneID" id="5011859"/>
<evidence type="ECO:0000313" key="1">
    <source>
        <dbReference type="EMBL" id="CAK58668.1"/>
    </source>
</evidence>
<gene>
    <name evidence="1" type="ORF">GSPATT00029295001</name>
</gene>
<dbReference type="AlphaFoldDB" id="A0BJF1"/>